<dbReference type="NCBIfam" id="TIGR00229">
    <property type="entry name" value="sensory_box"/>
    <property type="match status" value="1"/>
</dbReference>
<feature type="compositionally biased region" description="Pro residues" evidence="4">
    <location>
        <begin position="471"/>
        <end position="491"/>
    </location>
</feature>
<evidence type="ECO:0000256" key="1">
    <source>
        <dbReference type="ARBA" id="ARBA00000085"/>
    </source>
</evidence>
<dbReference type="InterPro" id="IPR003661">
    <property type="entry name" value="HisK_dim/P_dom"/>
</dbReference>
<accession>A0ABU9B6D4</accession>
<dbReference type="InterPro" id="IPR004358">
    <property type="entry name" value="Sig_transdc_His_kin-like_C"/>
</dbReference>
<dbReference type="InterPro" id="IPR013656">
    <property type="entry name" value="PAS_4"/>
</dbReference>
<dbReference type="SUPFAM" id="SSF55874">
    <property type="entry name" value="ATPase domain of HSP90 chaperone/DNA topoisomerase II/histidine kinase"/>
    <property type="match status" value="1"/>
</dbReference>
<gene>
    <name evidence="7" type="ORF">AACH11_05610</name>
</gene>
<feature type="domain" description="PAC" evidence="6">
    <location>
        <begin position="128"/>
        <end position="180"/>
    </location>
</feature>
<dbReference type="PANTHER" id="PTHR43065">
    <property type="entry name" value="SENSOR HISTIDINE KINASE"/>
    <property type="match status" value="1"/>
</dbReference>
<dbReference type="SMART" id="SM00091">
    <property type="entry name" value="PAS"/>
    <property type="match status" value="1"/>
</dbReference>
<evidence type="ECO:0000256" key="2">
    <source>
        <dbReference type="ARBA" id="ARBA00012438"/>
    </source>
</evidence>
<sequence>MPPPPALPAVPPEGLDEGAWLDVIQRMDEVYSQLVRDEIALEEKNAALEQSQQFIFSLLSAMSDVLVACDAQGRIEETNAALRTLVGRGEAALRGHPLDDLLVGGPDGAHGARLRRAMAEAVDSAVGSVAEVDLRDAQGQAVPVDFNCTPRIDAQGRRAGHVFVGRPLGELKRAYHQLREAHEALKRTQAQLLHSEKMASLGRLVAGVAHELNNPISFVLGNVHALKRYTERLSQYLGLLHGGSDGTTLAQARQRLRIDHTLADLGSLMAGTLEGAQRTADIVHGLKRFSAVDREERQPVDLAAVVERAIHWVRKGTAPSFDIVFTPPDDGRGCTVSGSPGQLLQVMMNLIQNAADAVASLPAADTQAAAARGEPALRITLTRSADQARLQFLDRGPGIAPEHLSRLFDPFFTTKPVGKGTGLGLSISYGIVERHGGRLQAAHAAPQGALFTVELPLAAPTGVPAGADPSGPIPAASPTPPAFPTIPDPSP</sequence>
<dbReference type="Pfam" id="PF08448">
    <property type="entry name" value="PAS_4"/>
    <property type="match status" value="1"/>
</dbReference>
<dbReference type="SUPFAM" id="SSF47384">
    <property type="entry name" value="Homodimeric domain of signal transducing histidine kinase"/>
    <property type="match status" value="1"/>
</dbReference>
<evidence type="ECO:0000256" key="4">
    <source>
        <dbReference type="SAM" id="MobiDB-lite"/>
    </source>
</evidence>
<dbReference type="InterPro" id="IPR000014">
    <property type="entry name" value="PAS"/>
</dbReference>
<evidence type="ECO:0000313" key="8">
    <source>
        <dbReference type="Proteomes" id="UP001368500"/>
    </source>
</evidence>
<dbReference type="GO" id="GO:0005524">
    <property type="term" value="F:ATP binding"/>
    <property type="evidence" value="ECO:0007669"/>
    <property type="project" value="UniProtKB-KW"/>
</dbReference>
<dbReference type="PROSITE" id="PS50109">
    <property type="entry name" value="HIS_KIN"/>
    <property type="match status" value="1"/>
</dbReference>
<dbReference type="EC" id="2.7.13.3" evidence="2"/>
<keyword evidence="8" id="KW-1185">Reference proteome</keyword>
<dbReference type="Gene3D" id="3.30.565.10">
    <property type="entry name" value="Histidine kinase-like ATPase, C-terminal domain"/>
    <property type="match status" value="1"/>
</dbReference>
<dbReference type="Pfam" id="PF00512">
    <property type="entry name" value="HisKA"/>
    <property type="match status" value="1"/>
</dbReference>
<dbReference type="SUPFAM" id="SSF55785">
    <property type="entry name" value="PYP-like sensor domain (PAS domain)"/>
    <property type="match status" value="1"/>
</dbReference>
<dbReference type="SMART" id="SM00388">
    <property type="entry name" value="HisKA"/>
    <property type="match status" value="1"/>
</dbReference>
<evidence type="ECO:0000259" key="5">
    <source>
        <dbReference type="PROSITE" id="PS50109"/>
    </source>
</evidence>
<comment type="caution">
    <text evidence="7">The sequence shown here is derived from an EMBL/GenBank/DDBJ whole genome shotgun (WGS) entry which is preliminary data.</text>
</comment>
<keyword evidence="3" id="KW-0597">Phosphoprotein</keyword>
<dbReference type="CDD" id="cd00082">
    <property type="entry name" value="HisKA"/>
    <property type="match status" value="1"/>
</dbReference>
<proteinExistence type="predicted"/>
<evidence type="ECO:0000256" key="3">
    <source>
        <dbReference type="ARBA" id="ARBA00022553"/>
    </source>
</evidence>
<organism evidence="7 8">
    <name type="scientific">Pseudaquabacterium rugosum</name>
    <dbReference type="NCBI Taxonomy" id="2984194"/>
    <lineage>
        <taxon>Bacteria</taxon>
        <taxon>Pseudomonadati</taxon>
        <taxon>Pseudomonadota</taxon>
        <taxon>Betaproteobacteria</taxon>
        <taxon>Burkholderiales</taxon>
        <taxon>Sphaerotilaceae</taxon>
        <taxon>Pseudaquabacterium</taxon>
    </lineage>
</organism>
<dbReference type="InterPro" id="IPR005467">
    <property type="entry name" value="His_kinase_dom"/>
</dbReference>
<protein>
    <recommendedName>
        <fullName evidence="2">histidine kinase</fullName>
        <ecNumber evidence="2">2.7.13.3</ecNumber>
    </recommendedName>
</protein>
<reference evidence="7 8" key="1">
    <citation type="submission" date="2024-04" db="EMBL/GenBank/DDBJ databases">
        <title>Novel species of the genus Ideonella isolated from streams.</title>
        <authorList>
            <person name="Lu H."/>
        </authorList>
    </citation>
    <scope>NUCLEOTIDE SEQUENCE [LARGE SCALE GENOMIC DNA]</scope>
    <source>
        <strain evidence="7 8">BYS139W</strain>
    </source>
</reference>
<evidence type="ECO:0000313" key="7">
    <source>
        <dbReference type="EMBL" id="MEK8025433.1"/>
    </source>
</evidence>
<dbReference type="InterPro" id="IPR035965">
    <property type="entry name" value="PAS-like_dom_sf"/>
</dbReference>
<dbReference type="InterPro" id="IPR003594">
    <property type="entry name" value="HATPase_dom"/>
</dbReference>
<dbReference type="PRINTS" id="PR00344">
    <property type="entry name" value="BCTRLSENSOR"/>
</dbReference>
<dbReference type="Proteomes" id="UP001368500">
    <property type="component" value="Unassembled WGS sequence"/>
</dbReference>
<dbReference type="SMART" id="SM00387">
    <property type="entry name" value="HATPase_c"/>
    <property type="match status" value="1"/>
</dbReference>
<feature type="region of interest" description="Disordered" evidence="4">
    <location>
        <begin position="462"/>
        <end position="491"/>
    </location>
</feature>
<evidence type="ECO:0000259" key="6">
    <source>
        <dbReference type="PROSITE" id="PS50113"/>
    </source>
</evidence>
<dbReference type="EMBL" id="JBBUTF010000004">
    <property type="protein sequence ID" value="MEK8025433.1"/>
    <property type="molecule type" value="Genomic_DNA"/>
</dbReference>
<feature type="domain" description="Histidine kinase" evidence="5">
    <location>
        <begin position="207"/>
        <end position="459"/>
    </location>
</feature>
<dbReference type="Gene3D" id="3.30.450.20">
    <property type="entry name" value="PAS domain"/>
    <property type="match status" value="1"/>
</dbReference>
<dbReference type="InterPro" id="IPR036097">
    <property type="entry name" value="HisK_dim/P_sf"/>
</dbReference>
<keyword evidence="7" id="KW-0067">ATP-binding</keyword>
<comment type="catalytic activity">
    <reaction evidence="1">
        <text>ATP + protein L-histidine = ADP + protein N-phospho-L-histidine.</text>
        <dbReference type="EC" id="2.7.13.3"/>
    </reaction>
</comment>
<dbReference type="Gene3D" id="1.10.287.130">
    <property type="match status" value="1"/>
</dbReference>
<dbReference type="PROSITE" id="PS50113">
    <property type="entry name" value="PAC"/>
    <property type="match status" value="1"/>
</dbReference>
<dbReference type="CDD" id="cd00130">
    <property type="entry name" value="PAS"/>
    <property type="match status" value="1"/>
</dbReference>
<dbReference type="PANTHER" id="PTHR43065:SF42">
    <property type="entry name" value="TWO-COMPONENT SENSOR PPRA"/>
    <property type="match status" value="1"/>
</dbReference>
<dbReference type="InterPro" id="IPR036890">
    <property type="entry name" value="HATPase_C_sf"/>
</dbReference>
<dbReference type="InterPro" id="IPR000700">
    <property type="entry name" value="PAS-assoc_C"/>
</dbReference>
<dbReference type="Pfam" id="PF02518">
    <property type="entry name" value="HATPase_c"/>
    <property type="match status" value="1"/>
</dbReference>
<keyword evidence="7" id="KW-0547">Nucleotide-binding</keyword>
<name>A0ABU9B6D4_9BURK</name>